<dbReference type="AlphaFoldDB" id="E9I5E1"/>
<accession>E9I5E1</accession>
<feature type="compositionally biased region" description="Acidic residues" evidence="1">
    <location>
        <begin position="90"/>
        <end position="140"/>
    </location>
</feature>
<dbReference type="EMBL" id="GL735583">
    <property type="protein sequence ID" value="EFX60789.1"/>
    <property type="molecule type" value="Genomic_DNA"/>
</dbReference>
<protein>
    <submittedName>
        <fullName evidence="2">Uncharacterized protein</fullName>
    </submittedName>
</protein>
<name>E9I5E1_DAPPU</name>
<sequence>MASGVQIVYNTIYGTGVNQNFTFCTGEELIEIGKQYKAKNSPPFPESTEPNVNGYVYGICDEATGRLLRHVDHRKTQVNMAPGPANGEEMKEDVEKVEEMEEEDDEGEEMEEEDDEGEEMEEEDDEGKEMKEEYDEGDEI</sequence>
<dbReference type="KEGG" id="dpx:DAPPUDRAFT_122959"/>
<dbReference type="InParanoid" id="E9I5E1"/>
<proteinExistence type="predicted"/>
<evidence type="ECO:0000313" key="3">
    <source>
        <dbReference type="Proteomes" id="UP000000305"/>
    </source>
</evidence>
<dbReference type="Proteomes" id="UP000000305">
    <property type="component" value="Unassembled WGS sequence"/>
</dbReference>
<dbReference type="HOGENOM" id="CLU_1837127_0_0_1"/>
<dbReference type="PhylomeDB" id="E9I5E1"/>
<reference evidence="2 3" key="1">
    <citation type="journal article" date="2011" name="Science">
        <title>The ecoresponsive genome of Daphnia pulex.</title>
        <authorList>
            <person name="Colbourne J.K."/>
            <person name="Pfrender M.E."/>
            <person name="Gilbert D."/>
            <person name="Thomas W.K."/>
            <person name="Tucker A."/>
            <person name="Oakley T.H."/>
            <person name="Tokishita S."/>
            <person name="Aerts A."/>
            <person name="Arnold G.J."/>
            <person name="Basu M.K."/>
            <person name="Bauer D.J."/>
            <person name="Caceres C.E."/>
            <person name="Carmel L."/>
            <person name="Casola C."/>
            <person name="Choi J.H."/>
            <person name="Detter J.C."/>
            <person name="Dong Q."/>
            <person name="Dusheyko S."/>
            <person name="Eads B.D."/>
            <person name="Frohlich T."/>
            <person name="Geiler-Samerotte K.A."/>
            <person name="Gerlach D."/>
            <person name="Hatcher P."/>
            <person name="Jogdeo S."/>
            <person name="Krijgsveld J."/>
            <person name="Kriventseva E.V."/>
            <person name="Kultz D."/>
            <person name="Laforsch C."/>
            <person name="Lindquist E."/>
            <person name="Lopez J."/>
            <person name="Manak J.R."/>
            <person name="Muller J."/>
            <person name="Pangilinan J."/>
            <person name="Patwardhan R.P."/>
            <person name="Pitluck S."/>
            <person name="Pritham E.J."/>
            <person name="Rechtsteiner A."/>
            <person name="Rho M."/>
            <person name="Rogozin I.B."/>
            <person name="Sakarya O."/>
            <person name="Salamov A."/>
            <person name="Schaack S."/>
            <person name="Shapiro H."/>
            <person name="Shiga Y."/>
            <person name="Skalitzky C."/>
            <person name="Smith Z."/>
            <person name="Souvorov A."/>
            <person name="Sung W."/>
            <person name="Tang Z."/>
            <person name="Tsuchiya D."/>
            <person name="Tu H."/>
            <person name="Vos H."/>
            <person name="Wang M."/>
            <person name="Wolf Y.I."/>
            <person name="Yamagata H."/>
            <person name="Yamada T."/>
            <person name="Ye Y."/>
            <person name="Shaw J.R."/>
            <person name="Andrews J."/>
            <person name="Crease T.J."/>
            <person name="Tang H."/>
            <person name="Lucas S.M."/>
            <person name="Robertson H.M."/>
            <person name="Bork P."/>
            <person name="Koonin E.V."/>
            <person name="Zdobnov E.M."/>
            <person name="Grigoriev I.V."/>
            <person name="Lynch M."/>
            <person name="Boore J.L."/>
        </authorList>
    </citation>
    <scope>NUCLEOTIDE SEQUENCE [LARGE SCALE GENOMIC DNA]</scope>
</reference>
<evidence type="ECO:0000256" key="1">
    <source>
        <dbReference type="SAM" id="MobiDB-lite"/>
    </source>
</evidence>
<keyword evidence="3" id="KW-1185">Reference proteome</keyword>
<organism evidence="2 3">
    <name type="scientific">Daphnia pulex</name>
    <name type="common">Water flea</name>
    <dbReference type="NCBI Taxonomy" id="6669"/>
    <lineage>
        <taxon>Eukaryota</taxon>
        <taxon>Metazoa</taxon>
        <taxon>Ecdysozoa</taxon>
        <taxon>Arthropoda</taxon>
        <taxon>Crustacea</taxon>
        <taxon>Branchiopoda</taxon>
        <taxon>Diplostraca</taxon>
        <taxon>Cladocera</taxon>
        <taxon>Anomopoda</taxon>
        <taxon>Daphniidae</taxon>
        <taxon>Daphnia</taxon>
    </lineage>
</organism>
<feature type="region of interest" description="Disordered" evidence="1">
    <location>
        <begin position="76"/>
        <end position="140"/>
    </location>
</feature>
<evidence type="ECO:0000313" key="2">
    <source>
        <dbReference type="EMBL" id="EFX60789.1"/>
    </source>
</evidence>
<gene>
    <name evidence="2" type="ORF">DAPPUDRAFT_122959</name>
</gene>